<evidence type="ECO:0000256" key="1">
    <source>
        <dbReference type="ARBA" id="ARBA00005179"/>
    </source>
</evidence>
<dbReference type="InterPro" id="IPR036291">
    <property type="entry name" value="NAD(P)-bd_dom_sf"/>
</dbReference>
<keyword evidence="3" id="KW-0949">S-adenosyl-L-methionine</keyword>
<dbReference type="SUPFAM" id="SSF53335">
    <property type="entry name" value="S-adenosyl-L-methionine-dependent methyltransferases"/>
    <property type="match status" value="1"/>
</dbReference>
<dbReference type="SUPFAM" id="SSF52047">
    <property type="entry name" value="RNI-like"/>
    <property type="match status" value="1"/>
</dbReference>
<dbReference type="Pfam" id="PF05368">
    <property type="entry name" value="NmrA"/>
    <property type="match status" value="1"/>
</dbReference>
<proteinExistence type="inferred from homology"/>
<dbReference type="Gene3D" id="3.80.10.10">
    <property type="entry name" value="Ribonuclease Inhibitor"/>
    <property type="match status" value="1"/>
</dbReference>
<evidence type="ECO:0008006" key="9">
    <source>
        <dbReference type="Google" id="ProtNLM"/>
    </source>
</evidence>
<evidence type="ECO:0000313" key="7">
    <source>
        <dbReference type="EMBL" id="KAF8677523.1"/>
    </source>
</evidence>
<gene>
    <name evidence="7" type="ORF">RHS04_06049</name>
</gene>
<dbReference type="SUPFAM" id="SSF51735">
    <property type="entry name" value="NAD(P)-binding Rossmann-fold domains"/>
    <property type="match status" value="1"/>
</dbReference>
<dbReference type="InterPro" id="IPR051654">
    <property type="entry name" value="Meroterpenoid_MTases"/>
</dbReference>
<comment type="caution">
    <text evidence="7">The sequence shown here is derived from an EMBL/GenBank/DDBJ whole genome shotgun (WGS) entry which is preliminary data.</text>
</comment>
<organism evidence="7 8">
    <name type="scientific">Rhizoctonia solani</name>
    <dbReference type="NCBI Taxonomy" id="456999"/>
    <lineage>
        <taxon>Eukaryota</taxon>
        <taxon>Fungi</taxon>
        <taxon>Dikarya</taxon>
        <taxon>Basidiomycota</taxon>
        <taxon>Agaricomycotina</taxon>
        <taxon>Agaricomycetes</taxon>
        <taxon>Cantharellales</taxon>
        <taxon>Ceratobasidiaceae</taxon>
        <taxon>Rhizoctonia</taxon>
    </lineage>
</organism>
<dbReference type="InterPro" id="IPR032675">
    <property type="entry name" value="LRR_dom_sf"/>
</dbReference>
<feature type="domain" description="NmrA-like" evidence="5">
    <location>
        <begin position="831"/>
        <end position="1060"/>
    </location>
</feature>
<dbReference type="PANTHER" id="PTHR35897">
    <property type="entry name" value="METHYLTRANSFERASE AUSD"/>
    <property type="match status" value="1"/>
</dbReference>
<comment type="similarity">
    <text evidence="4">Belongs to the class I-like SAM-binding methyltransferase superfamily.</text>
</comment>
<evidence type="ECO:0000313" key="8">
    <source>
        <dbReference type="Proteomes" id="UP000650582"/>
    </source>
</evidence>
<sequence>MPHLVSSQTKRFKKWLLRFKTGKFVGHRPTGIEVLSANSHSQPLHVPVALQVARGTLVETLAGAKEDTVDTPSTARAVVSGASLSGNTRSSCISINDLPRELFIRILSYEGETDEGPNLPLLASWTCSRWREVVLNTPTLWSTVCLGVYGAGLPEILLRSGGCSIDFILDSTSAESIAFPRDVSGLLAILEPYYCRIRSLNLVLPDQDCVETTLAQICGAVPNLQSLELSLPYDPCSGMQIFAPALAPDIANSFGVIGCGSGEKLQVLKLQAVNFPWYDNAFSHLTTLRLASMCTEETMIVWEQLTETLMRNGPTLEELSLDQCDFCVEDESLSFPVVTLPQLKYLHLRLVDPGLIAMLLSHTSMPALETLELEFDPDDQCEVFRALFPSTSTCPEQEPAKSLSRVRSLAIQGGAYQADLVCEIIGRMPDLERLMLGGCIVTAAIIRTLSLPRVARKLTDMWLELCENYCAFDLQRLARARCGGVRVHEIGSAGQAPLVIDSIGDVASLKYLERTNLDESLYDLDANELRFFQLATDIRDPAEIKQHILSIQAEAFKADISISLYTLFHVYQVTRYPVYAHVLDYGRTHAGAIFLEMACCFGNDARKAALDGYPLENIVATDLRRDFWDLGFKLFKDDPALFPVPFLEGDIFSSQLLDLDAPRPTERPKVPHLKTLTELLGRVSIIHASAFFHLFSEENQKKLAERCVALLNMEPGSTIFGSHNGAPEPGVYTGIGAPDREMFCHSPESWRKLWMELFGDRRINVMATLEGGEAGAKLVGPSLPRREKYAMIWSFQEFVLGIEKESGSRVSERAPPNADPLVQLVYTPGMKVVLVVGATGQQGSSVIAALSDSGDYLNVKLVTGDLNDIQQLRKVFEDARSDPSYAIWGVFVALEFPGLGVNTEGEERQGKNIATVAWEFRVQSYIFSSAVMASFPEDKPPIPGTDHYAKMSIEKHVSSLDIPWTIVRIGFLMENFNTSIAGRFTNAAIQYCMSPEVKLQLTAVDDVGRFSRLIFDNPLEFNRETINVAIEGLKAEELNQVFIQATGYDIPSVPRFVMTAVYWLNHDVRSVIEGFVQADDLRKTDLEGYNANIQKAAGHMKLTTFEEWAQRFSQMTPDKVNEHQITVWGLLTGKA</sequence>
<dbReference type="InterPro" id="IPR001810">
    <property type="entry name" value="F-box_dom"/>
</dbReference>
<evidence type="ECO:0000256" key="3">
    <source>
        <dbReference type="ARBA" id="ARBA00022691"/>
    </source>
</evidence>
<evidence type="ECO:0000259" key="5">
    <source>
        <dbReference type="Pfam" id="PF05368"/>
    </source>
</evidence>
<comment type="pathway">
    <text evidence="1">Secondary metabolite biosynthesis.</text>
</comment>
<dbReference type="GO" id="GO:0016740">
    <property type="term" value="F:transferase activity"/>
    <property type="evidence" value="ECO:0007669"/>
    <property type="project" value="UniProtKB-KW"/>
</dbReference>
<keyword evidence="2" id="KW-0808">Transferase</keyword>
<evidence type="ECO:0000256" key="2">
    <source>
        <dbReference type="ARBA" id="ARBA00022679"/>
    </source>
</evidence>
<evidence type="ECO:0000256" key="4">
    <source>
        <dbReference type="ARBA" id="ARBA00038314"/>
    </source>
</evidence>
<dbReference type="Pfam" id="PF12937">
    <property type="entry name" value="F-box-like"/>
    <property type="match status" value="1"/>
</dbReference>
<dbReference type="InterPro" id="IPR029063">
    <property type="entry name" value="SAM-dependent_MTases_sf"/>
</dbReference>
<dbReference type="Gene3D" id="3.40.50.720">
    <property type="entry name" value="NAD(P)-binding Rossmann-like Domain"/>
    <property type="match status" value="1"/>
</dbReference>
<dbReference type="Gene3D" id="3.90.25.10">
    <property type="entry name" value="UDP-galactose 4-epimerase, domain 1"/>
    <property type="match status" value="1"/>
</dbReference>
<reference evidence="7" key="1">
    <citation type="submission" date="2020-09" db="EMBL/GenBank/DDBJ databases">
        <title>Comparative genome analyses of four rice-infecting Rhizoctonia solani isolates reveal extensive enrichment of homogalacturonan modification genes.</title>
        <authorList>
            <person name="Lee D.-Y."/>
            <person name="Jeon J."/>
            <person name="Kim K.-T."/>
            <person name="Cheong K."/>
            <person name="Song H."/>
            <person name="Choi G."/>
            <person name="Ko J."/>
            <person name="Opiyo S.O."/>
            <person name="Zuo S."/>
            <person name="Madhav S."/>
            <person name="Lee Y.-H."/>
            <person name="Wang G.-L."/>
        </authorList>
    </citation>
    <scope>NUCLEOTIDE SEQUENCE</scope>
    <source>
        <strain evidence="7">AG1-IA YN-7</strain>
    </source>
</reference>
<name>A0A8H7H4L4_9AGAM</name>
<dbReference type="PANTHER" id="PTHR35897:SF1">
    <property type="entry name" value="METHYLTRANSFERASE AUSD"/>
    <property type="match status" value="1"/>
</dbReference>
<dbReference type="EMBL" id="JACYCC010000040">
    <property type="protein sequence ID" value="KAF8677523.1"/>
    <property type="molecule type" value="Genomic_DNA"/>
</dbReference>
<dbReference type="AlphaFoldDB" id="A0A8H7H4L4"/>
<protein>
    <recommendedName>
        <fullName evidence="9">NmrA-like domain-containing protein</fullName>
    </recommendedName>
</protein>
<dbReference type="SUPFAM" id="SSF81383">
    <property type="entry name" value="F-box domain"/>
    <property type="match status" value="1"/>
</dbReference>
<feature type="domain" description="F-box" evidence="6">
    <location>
        <begin position="95"/>
        <end position="146"/>
    </location>
</feature>
<dbReference type="InterPro" id="IPR036047">
    <property type="entry name" value="F-box-like_dom_sf"/>
</dbReference>
<evidence type="ECO:0000259" key="6">
    <source>
        <dbReference type="Pfam" id="PF12937"/>
    </source>
</evidence>
<dbReference type="Gene3D" id="1.20.1280.50">
    <property type="match status" value="1"/>
</dbReference>
<dbReference type="InterPro" id="IPR008030">
    <property type="entry name" value="NmrA-like"/>
</dbReference>
<dbReference type="Proteomes" id="UP000650582">
    <property type="component" value="Unassembled WGS sequence"/>
</dbReference>
<accession>A0A8H7H4L4</accession>